<dbReference type="PANTHER" id="PTHR43639">
    <property type="entry name" value="OXIDOREDUCTASE, SHORT-CHAIN DEHYDROGENASE/REDUCTASE FAMILY (AFU_ORTHOLOGUE AFUA_5G02870)"/>
    <property type="match status" value="1"/>
</dbReference>
<accession>A0A2X4SS46</accession>
<dbReference type="InterPro" id="IPR002347">
    <property type="entry name" value="SDR_fam"/>
</dbReference>
<dbReference type="InterPro" id="IPR057326">
    <property type="entry name" value="KR_dom"/>
</dbReference>
<comment type="similarity">
    <text evidence="1">Belongs to the short-chain dehydrogenases/reductases (SDR) family.</text>
</comment>
<organism evidence="4 5">
    <name type="scientific">Porphyromonas crevioricanis</name>
    <dbReference type="NCBI Taxonomy" id="393921"/>
    <lineage>
        <taxon>Bacteria</taxon>
        <taxon>Pseudomonadati</taxon>
        <taxon>Bacteroidota</taxon>
        <taxon>Bacteroidia</taxon>
        <taxon>Bacteroidales</taxon>
        <taxon>Porphyromonadaceae</taxon>
        <taxon>Porphyromonas</taxon>
    </lineage>
</organism>
<dbReference type="PANTHER" id="PTHR43639:SF1">
    <property type="entry name" value="SHORT-CHAIN DEHYDROGENASE_REDUCTASE FAMILY PROTEIN"/>
    <property type="match status" value="1"/>
</dbReference>
<evidence type="ECO:0000313" key="5">
    <source>
        <dbReference type="Proteomes" id="UP000249300"/>
    </source>
</evidence>
<dbReference type="RefSeq" id="WP_023936665.1">
    <property type="nucleotide sequence ID" value="NZ_FUXH01000012.1"/>
</dbReference>
<feature type="domain" description="Ketoreductase" evidence="3">
    <location>
        <begin position="7"/>
        <end position="186"/>
    </location>
</feature>
<evidence type="ECO:0000259" key="3">
    <source>
        <dbReference type="SMART" id="SM00822"/>
    </source>
</evidence>
<name>A0A2X4SS46_9PORP</name>
<dbReference type="CDD" id="cd05233">
    <property type="entry name" value="SDR_c"/>
    <property type="match status" value="1"/>
</dbReference>
<dbReference type="PRINTS" id="PR00081">
    <property type="entry name" value="GDHRDH"/>
</dbReference>
<dbReference type="SUPFAM" id="SSF51735">
    <property type="entry name" value="NAD(P)-binding Rossmann-fold domains"/>
    <property type="match status" value="1"/>
</dbReference>
<evidence type="ECO:0000256" key="2">
    <source>
        <dbReference type="ARBA" id="ARBA00023002"/>
    </source>
</evidence>
<protein>
    <submittedName>
        <fullName evidence="4">3-oxoacyl-[acyl-carrier-protein] reductase FabG</fullName>
        <ecNumber evidence="4">1.1.1.100</ecNumber>
    </submittedName>
</protein>
<proteinExistence type="inferred from homology"/>
<dbReference type="Proteomes" id="UP000249300">
    <property type="component" value="Chromosome 1"/>
</dbReference>
<evidence type="ECO:0000313" key="4">
    <source>
        <dbReference type="EMBL" id="SQH72641.1"/>
    </source>
</evidence>
<dbReference type="SMART" id="SM00822">
    <property type="entry name" value="PKS_KR"/>
    <property type="match status" value="1"/>
</dbReference>
<dbReference type="Pfam" id="PF13561">
    <property type="entry name" value="adh_short_C2"/>
    <property type="match status" value="1"/>
</dbReference>
<dbReference type="EMBL" id="LS483447">
    <property type="protein sequence ID" value="SQH72641.1"/>
    <property type="molecule type" value="Genomic_DNA"/>
</dbReference>
<keyword evidence="2 4" id="KW-0560">Oxidoreductase</keyword>
<gene>
    <name evidence="4" type="primary">fabG_1</name>
    <name evidence="4" type="ORF">NCTC12858_00467</name>
</gene>
<dbReference type="GO" id="GO:0004316">
    <property type="term" value="F:3-oxoacyl-[acyl-carrier-protein] reductase (NADPH) activity"/>
    <property type="evidence" value="ECO:0007669"/>
    <property type="project" value="UniProtKB-EC"/>
</dbReference>
<dbReference type="KEGG" id="pcre:NCTC12858_00467"/>
<keyword evidence="5" id="KW-1185">Reference proteome</keyword>
<dbReference type="Gene3D" id="3.40.50.720">
    <property type="entry name" value="NAD(P)-binding Rossmann-like Domain"/>
    <property type="match status" value="1"/>
</dbReference>
<reference evidence="4 5" key="1">
    <citation type="submission" date="2018-06" db="EMBL/GenBank/DDBJ databases">
        <authorList>
            <consortium name="Pathogen Informatics"/>
            <person name="Doyle S."/>
        </authorList>
    </citation>
    <scope>NUCLEOTIDE SEQUENCE [LARGE SCALE GENOMIC DNA]</scope>
    <source>
        <strain evidence="4 5">NCTC12858</strain>
    </source>
</reference>
<dbReference type="InterPro" id="IPR036291">
    <property type="entry name" value="NAD(P)-bd_dom_sf"/>
</dbReference>
<dbReference type="AlphaFoldDB" id="A0A2X4SS46"/>
<evidence type="ECO:0000256" key="1">
    <source>
        <dbReference type="ARBA" id="ARBA00006484"/>
    </source>
</evidence>
<sequence>MENLTDKTVLITGASKGIGLAVARRLAKEGYRLLLTYGHDHEAAEKACTLCLQDGASDVQIIQADGTDLRTIETVKQAVHQHTEGLSGLILNTGITCRSPFEEISYEDWSQVFVANVHYPTFLLQRLLPLLQKGSAVIFTGSMMAVQPHGMALPYGVSKSAVHALVHNLVKHLEPYGVRVCGVAPGFVDTDWQKGKPEAIRKNIERKVAVHRFALPEEIAEAYLFLLQNNYCNGEILQLSGGYAYA</sequence>
<dbReference type="EC" id="1.1.1.100" evidence="4"/>